<evidence type="ECO:0000313" key="2">
    <source>
        <dbReference type="Proteomes" id="UP000585614"/>
    </source>
</evidence>
<name>A0A7J7SJ26_RHIFE</name>
<sequence>MGDDNDWARKMTAANALASPTFHLWQTASSTASCAVFGSWAFPELQGDTAVVIVAIQQNRETVSRQTLEDDIEFIHLLKQEMPSKSLGSTYATPGYPTSEPCLSHLPSLFPIDGLAPAPSESFT</sequence>
<dbReference type="AlphaFoldDB" id="A0A7J7SJ26"/>
<proteinExistence type="predicted"/>
<gene>
    <name evidence="1" type="ORF">mRhiFer1_009178</name>
</gene>
<dbReference type="Proteomes" id="UP000585614">
    <property type="component" value="Unassembled WGS sequence"/>
</dbReference>
<reference evidence="1 2" key="1">
    <citation type="journal article" date="2020" name="Nature">
        <title>Six reference-quality genomes reveal evolution of bat adaptations.</title>
        <authorList>
            <person name="Jebb D."/>
            <person name="Huang Z."/>
            <person name="Pippel M."/>
            <person name="Hughes G.M."/>
            <person name="Lavrichenko K."/>
            <person name="Devanna P."/>
            <person name="Winkler S."/>
            <person name="Jermiin L.S."/>
            <person name="Skirmuntt E.C."/>
            <person name="Katzourakis A."/>
            <person name="Burkitt-Gray L."/>
            <person name="Ray D.A."/>
            <person name="Sullivan K.A.M."/>
            <person name="Roscito J.G."/>
            <person name="Kirilenko B.M."/>
            <person name="Davalos L.M."/>
            <person name="Corthals A.P."/>
            <person name="Power M.L."/>
            <person name="Jones G."/>
            <person name="Ransome R.D."/>
            <person name="Dechmann D.K.N."/>
            <person name="Locatelli A.G."/>
            <person name="Puechmaille S.J."/>
            <person name="Fedrigo O."/>
            <person name="Jarvis E.D."/>
            <person name="Hiller M."/>
            <person name="Vernes S.C."/>
            <person name="Myers E.W."/>
            <person name="Teeling E.C."/>
        </authorList>
    </citation>
    <scope>NUCLEOTIDE SEQUENCE [LARGE SCALE GENOMIC DNA]</scope>
    <source>
        <strain evidence="1">MRhiFer1</strain>
        <tissue evidence="1">Lung</tissue>
    </source>
</reference>
<protein>
    <submittedName>
        <fullName evidence="1">Uncharacterized protein</fullName>
    </submittedName>
</protein>
<dbReference type="EMBL" id="JACAGC010000022">
    <property type="protein sequence ID" value="KAF6288466.1"/>
    <property type="molecule type" value="Genomic_DNA"/>
</dbReference>
<comment type="caution">
    <text evidence="1">The sequence shown here is derived from an EMBL/GenBank/DDBJ whole genome shotgun (WGS) entry which is preliminary data.</text>
</comment>
<accession>A0A7J7SJ26</accession>
<organism evidence="1 2">
    <name type="scientific">Rhinolophus ferrumequinum</name>
    <name type="common">Greater horseshoe bat</name>
    <dbReference type="NCBI Taxonomy" id="59479"/>
    <lineage>
        <taxon>Eukaryota</taxon>
        <taxon>Metazoa</taxon>
        <taxon>Chordata</taxon>
        <taxon>Craniata</taxon>
        <taxon>Vertebrata</taxon>
        <taxon>Euteleostomi</taxon>
        <taxon>Mammalia</taxon>
        <taxon>Eutheria</taxon>
        <taxon>Laurasiatheria</taxon>
        <taxon>Chiroptera</taxon>
        <taxon>Yinpterochiroptera</taxon>
        <taxon>Rhinolophoidea</taxon>
        <taxon>Rhinolophidae</taxon>
        <taxon>Rhinolophinae</taxon>
        <taxon>Rhinolophus</taxon>
    </lineage>
</organism>
<evidence type="ECO:0000313" key="1">
    <source>
        <dbReference type="EMBL" id="KAF6288466.1"/>
    </source>
</evidence>